<keyword evidence="2" id="KW-1133">Transmembrane helix</keyword>
<evidence type="ECO:0008006" key="5">
    <source>
        <dbReference type="Google" id="ProtNLM"/>
    </source>
</evidence>
<dbReference type="Gene3D" id="3.40.50.1820">
    <property type="entry name" value="alpha/beta hydrolase"/>
    <property type="match status" value="1"/>
</dbReference>
<comment type="caution">
    <text evidence="3">The sequence shown here is derived from an EMBL/GenBank/DDBJ whole genome shotgun (WGS) entry which is preliminary data.</text>
</comment>
<dbReference type="EMBL" id="JALLPJ020000201">
    <property type="protein sequence ID" value="KAL3798914.1"/>
    <property type="molecule type" value="Genomic_DNA"/>
</dbReference>
<keyword evidence="2" id="KW-0812">Transmembrane</keyword>
<dbReference type="InterPro" id="IPR029058">
    <property type="entry name" value="AB_hydrolase_fold"/>
</dbReference>
<feature type="transmembrane region" description="Helical" evidence="2">
    <location>
        <begin position="147"/>
        <end position="167"/>
    </location>
</feature>
<organism evidence="3 4">
    <name type="scientific">Cyclotella atomus</name>
    <dbReference type="NCBI Taxonomy" id="382360"/>
    <lineage>
        <taxon>Eukaryota</taxon>
        <taxon>Sar</taxon>
        <taxon>Stramenopiles</taxon>
        <taxon>Ochrophyta</taxon>
        <taxon>Bacillariophyta</taxon>
        <taxon>Coscinodiscophyceae</taxon>
        <taxon>Thalassiosirophycidae</taxon>
        <taxon>Stephanodiscales</taxon>
        <taxon>Stephanodiscaceae</taxon>
        <taxon>Cyclotella</taxon>
    </lineage>
</organism>
<evidence type="ECO:0000313" key="4">
    <source>
        <dbReference type="Proteomes" id="UP001530400"/>
    </source>
</evidence>
<feature type="transmembrane region" description="Helical" evidence="2">
    <location>
        <begin position="101"/>
        <end position="127"/>
    </location>
</feature>
<keyword evidence="2" id="KW-0472">Membrane</keyword>
<evidence type="ECO:0000256" key="1">
    <source>
        <dbReference type="SAM" id="MobiDB-lite"/>
    </source>
</evidence>
<feature type="compositionally biased region" description="Polar residues" evidence="1">
    <location>
        <begin position="282"/>
        <end position="302"/>
    </location>
</feature>
<dbReference type="SUPFAM" id="SSF53474">
    <property type="entry name" value="alpha/beta-Hydrolases"/>
    <property type="match status" value="1"/>
</dbReference>
<keyword evidence="4" id="KW-1185">Reference proteome</keyword>
<gene>
    <name evidence="3" type="ORF">ACHAWO_013031</name>
</gene>
<dbReference type="Proteomes" id="UP001530400">
    <property type="component" value="Unassembled WGS sequence"/>
</dbReference>
<reference evidence="3 4" key="1">
    <citation type="submission" date="2024-10" db="EMBL/GenBank/DDBJ databases">
        <title>Updated reference genomes for cyclostephanoid diatoms.</title>
        <authorList>
            <person name="Roberts W.R."/>
            <person name="Alverson A.J."/>
        </authorList>
    </citation>
    <scope>NUCLEOTIDE SEQUENCE [LARGE SCALE GENOMIC DNA]</scope>
    <source>
        <strain evidence="3 4">AJA010-31</strain>
    </source>
</reference>
<proteinExistence type="predicted"/>
<feature type="region of interest" description="Disordered" evidence="1">
    <location>
        <begin position="279"/>
        <end position="302"/>
    </location>
</feature>
<accession>A0ABD3QGK5</accession>
<evidence type="ECO:0000256" key="2">
    <source>
        <dbReference type="SAM" id="Phobius"/>
    </source>
</evidence>
<name>A0ABD3QGK5_9STRA</name>
<sequence>MTLSILTDTFCRPSTNLTVTHHYYTSNEQFEQSLDIYHPTYSSATNKKPIVVLVVGSAWLGHRSFVYNQTSWWNSSGPKAVARLGYTCVCIRHRGSFPGVYSALTLLFVVVMIGLLKCCMDVVLVWMYGLNTKSLLQDYWGVDGSTASFVALSMGVALMKLGGLNAASFGDMQNDVMDALAWFDENRGKLLNDNNATTSKSKNSKIVFGGYSSGGHVAATVMQQPNLWKERNLPGPDEYCSTILYISPVLCTKPYHVDLERHLTSISLKKVSTSLSEDRLSNRSSSTSKLDDTANSIQHTTKQPPSWLTDHLIHTVFGYQIPSPIHTHACSPNIPHLFIGCNKEMFGLDWLDLFFASRDYNELLVSRGVDSKFVGVDSDHWNILGSWDLLEVLERELRLIKD</sequence>
<protein>
    <recommendedName>
        <fullName evidence="5">Alpha/beta-hydrolase</fullName>
    </recommendedName>
</protein>
<dbReference type="AlphaFoldDB" id="A0ABD3QGK5"/>
<evidence type="ECO:0000313" key="3">
    <source>
        <dbReference type="EMBL" id="KAL3798914.1"/>
    </source>
</evidence>